<dbReference type="AlphaFoldDB" id="A0A1Z4JE28"/>
<dbReference type="Gene3D" id="1.20.1260.10">
    <property type="match status" value="1"/>
</dbReference>
<accession>A0A1Z4JE28</accession>
<dbReference type="PROSITE" id="PS51257">
    <property type="entry name" value="PROKAR_LIPOPROTEIN"/>
    <property type="match status" value="1"/>
</dbReference>
<organism evidence="2 3">
    <name type="scientific">Leptolyngbya boryana NIES-2135</name>
    <dbReference type="NCBI Taxonomy" id="1973484"/>
    <lineage>
        <taxon>Bacteria</taxon>
        <taxon>Bacillati</taxon>
        <taxon>Cyanobacteriota</taxon>
        <taxon>Cyanophyceae</taxon>
        <taxon>Leptolyngbyales</taxon>
        <taxon>Leptolyngbyaceae</taxon>
        <taxon>Leptolyngbya group</taxon>
        <taxon>Leptolyngbya</taxon>
    </lineage>
</organism>
<reference evidence="2 3" key="1">
    <citation type="submission" date="2017-06" db="EMBL/GenBank/DDBJ databases">
        <title>Genome sequencing of cyanobaciteial culture collection at National Institute for Environmental Studies (NIES).</title>
        <authorList>
            <person name="Hirose Y."/>
            <person name="Shimura Y."/>
            <person name="Fujisawa T."/>
            <person name="Nakamura Y."/>
            <person name="Kawachi M."/>
        </authorList>
    </citation>
    <scope>NUCLEOTIDE SEQUENCE [LARGE SCALE GENOMIC DNA]</scope>
    <source>
        <strain evidence="2 3">NIES-2135</strain>
    </source>
</reference>
<keyword evidence="3" id="KW-1185">Reference proteome</keyword>
<name>A0A1Z4JE28_LEPBY</name>
<dbReference type="PANTHER" id="PTHR36933:SF1">
    <property type="entry name" value="SLL0788 PROTEIN"/>
    <property type="match status" value="1"/>
</dbReference>
<gene>
    <name evidence="2" type="ORF">NIES2135_18000</name>
</gene>
<dbReference type="InterPro" id="IPR012347">
    <property type="entry name" value="Ferritin-like"/>
</dbReference>
<dbReference type="PANTHER" id="PTHR36933">
    <property type="entry name" value="SLL0788 PROTEIN"/>
    <property type="match status" value="1"/>
</dbReference>
<dbReference type="Proteomes" id="UP000217895">
    <property type="component" value="Chromosome"/>
</dbReference>
<dbReference type="EMBL" id="AP018203">
    <property type="protein sequence ID" value="BAY54980.1"/>
    <property type="molecule type" value="Genomic_DNA"/>
</dbReference>
<evidence type="ECO:0000313" key="2">
    <source>
        <dbReference type="EMBL" id="BAY54980.1"/>
    </source>
</evidence>
<proteinExistence type="predicted"/>
<sequence length="236" mass="26273">MFNSRFLRRSLKSTTTQTVVGIVAIATLAACSTTTGQNPATNSSPAASTMLGMDHSNMDHGSMNHGNMMMDLGPADASFDLRFIDAMTPHHQGAVEMAKEAQQKSKRPEIKKLAADIIKAQDQEIGEMKQWRQAWYPKANSIPMAYDSKMGQMMPMSADQMKGMMMGMDLGAADNQFDLRFINAMIPHHEGAVTMAQDALSKSKRPEIKKLAQEIIASQEKEIAQMKQWRKAWYNQ</sequence>
<dbReference type="InterPro" id="IPR005183">
    <property type="entry name" value="DUF305_CopM-like"/>
</dbReference>
<feature type="domain" description="DUF305" evidence="1">
    <location>
        <begin position="80"/>
        <end position="229"/>
    </location>
</feature>
<evidence type="ECO:0000313" key="3">
    <source>
        <dbReference type="Proteomes" id="UP000217895"/>
    </source>
</evidence>
<protein>
    <recommendedName>
        <fullName evidence="1">DUF305 domain-containing protein</fullName>
    </recommendedName>
</protein>
<evidence type="ECO:0000259" key="1">
    <source>
        <dbReference type="Pfam" id="PF03713"/>
    </source>
</evidence>
<dbReference type="Pfam" id="PF03713">
    <property type="entry name" value="DUF305"/>
    <property type="match status" value="1"/>
</dbReference>